<dbReference type="GO" id="GO:0005829">
    <property type="term" value="C:cytosol"/>
    <property type="evidence" value="ECO:0007669"/>
    <property type="project" value="TreeGrafter"/>
</dbReference>
<dbReference type="Gene3D" id="2.60.300.12">
    <property type="entry name" value="HesB-like domain"/>
    <property type="match status" value="1"/>
</dbReference>
<dbReference type="InterPro" id="IPR016092">
    <property type="entry name" value="ATAP"/>
</dbReference>
<name>F8EUP7_ZYMMT</name>
<evidence type="ECO:0000313" key="3">
    <source>
        <dbReference type="EMBL" id="AEI38193.1"/>
    </source>
</evidence>
<dbReference type="HOGENOM" id="CLU_069054_5_2_5"/>
<dbReference type="Proteomes" id="UP000000491">
    <property type="component" value="Chromosome"/>
</dbReference>
<dbReference type="PATRIC" id="fig|579138.3.peg.1381"/>
<dbReference type="RefSeq" id="WP_013934588.1">
    <property type="nucleotide sequence ID" value="NC_015709.1"/>
</dbReference>
<evidence type="ECO:0000256" key="1">
    <source>
        <dbReference type="ARBA" id="ARBA00006718"/>
    </source>
</evidence>
<reference evidence="3 4" key="1">
    <citation type="journal article" date="2011" name="J. Bacteriol.">
        <title>Genome sequence of the ethanol-producing Zymomonas mobilis subsp. pomaceae lectotype strain ATCC 29192.</title>
        <authorList>
            <person name="Kouvelis V.N."/>
            <person name="Davenport K.W."/>
            <person name="Brettin T.S."/>
            <person name="Bruce D."/>
            <person name="Detter C."/>
            <person name="Han C.S."/>
            <person name="Nolan M."/>
            <person name="Tapia R."/>
            <person name="Damoulaki A."/>
            <person name="Kyrpides N.C."/>
            <person name="Typas M.A."/>
            <person name="Pappas K.M."/>
        </authorList>
    </citation>
    <scope>NUCLEOTIDE SEQUENCE [LARGE SCALE GENOMIC DNA]</scope>
    <source>
        <strain evidence="4">ATCC 29192 / DSM 22645 / JCM 10191 / CCUG 17912 / NBRC 13757 / NCIMB 11200 / NRRL B-4491 / Barker I</strain>
    </source>
</reference>
<proteinExistence type="inferred from homology"/>
<dbReference type="EMBL" id="CP002865">
    <property type="protein sequence ID" value="AEI38193.1"/>
    <property type="molecule type" value="Genomic_DNA"/>
</dbReference>
<dbReference type="GO" id="GO:0016226">
    <property type="term" value="P:iron-sulfur cluster assembly"/>
    <property type="evidence" value="ECO:0007669"/>
    <property type="project" value="InterPro"/>
</dbReference>
<evidence type="ECO:0000313" key="4">
    <source>
        <dbReference type="Proteomes" id="UP000000491"/>
    </source>
</evidence>
<dbReference type="SUPFAM" id="SSF89360">
    <property type="entry name" value="HesB-like domain"/>
    <property type="match status" value="1"/>
</dbReference>
<accession>F8EUP7</accession>
<dbReference type="PANTHER" id="PTHR10072">
    <property type="entry name" value="IRON-SULFUR CLUSTER ASSEMBLY PROTEIN"/>
    <property type="match status" value="1"/>
</dbReference>
<protein>
    <submittedName>
        <fullName evidence="3">Iron-sulfur cluster assembly accessory protein</fullName>
    </submittedName>
</protein>
<dbReference type="InterPro" id="IPR050322">
    <property type="entry name" value="Fe-S_cluster_asmbl/transfer"/>
</dbReference>
<sequence>MINLTETASNAIRSSLVEAPDSVQGIRIMVETGGCAGLKYMMALAIEPEAGDAVVEENGFKVFVEENSIPLLKGTKIDFVTSLEESGFTFDNPNAGSKCSCGKSFN</sequence>
<dbReference type="InterPro" id="IPR035903">
    <property type="entry name" value="HesB-like_dom_sf"/>
</dbReference>
<dbReference type="GO" id="GO:0051537">
    <property type="term" value="F:2 iron, 2 sulfur cluster binding"/>
    <property type="evidence" value="ECO:0007669"/>
    <property type="project" value="TreeGrafter"/>
</dbReference>
<dbReference type="Pfam" id="PF01521">
    <property type="entry name" value="Fe-S_biosyn"/>
    <property type="match status" value="1"/>
</dbReference>
<dbReference type="STRING" id="579138.Zymop_1302"/>
<feature type="domain" description="Core" evidence="2">
    <location>
        <begin position="2"/>
        <end position="103"/>
    </location>
</feature>
<organism evidence="3 4">
    <name type="scientific">Zymomonas mobilis subsp. pomaceae (strain ATCC 29192 / DSM 22645 / JCM 10191 / CCUG 17912 / NBRC 13757 / NCIMB 11200 / NRRL B-4491 / Barker I)</name>
    <dbReference type="NCBI Taxonomy" id="579138"/>
    <lineage>
        <taxon>Bacteria</taxon>
        <taxon>Pseudomonadati</taxon>
        <taxon>Pseudomonadota</taxon>
        <taxon>Alphaproteobacteria</taxon>
        <taxon>Sphingomonadales</taxon>
        <taxon>Zymomonadaceae</taxon>
        <taxon>Zymomonas</taxon>
    </lineage>
</organism>
<dbReference type="PANTHER" id="PTHR10072:SF41">
    <property type="entry name" value="IRON-SULFUR CLUSTER ASSEMBLY 1 HOMOLOG, MITOCHONDRIAL"/>
    <property type="match status" value="1"/>
</dbReference>
<dbReference type="AlphaFoldDB" id="F8EUP7"/>
<dbReference type="KEGG" id="zmp:Zymop_1302"/>
<comment type="similarity">
    <text evidence="1">Belongs to the HesB/IscA family.</text>
</comment>
<dbReference type="NCBIfam" id="TIGR00049">
    <property type="entry name" value="iron-sulfur cluster assembly accessory protein"/>
    <property type="match status" value="1"/>
</dbReference>
<dbReference type="eggNOG" id="COG0316">
    <property type="taxonomic scope" value="Bacteria"/>
</dbReference>
<dbReference type="PROSITE" id="PS01152">
    <property type="entry name" value="HESB"/>
    <property type="match status" value="1"/>
</dbReference>
<dbReference type="InterPro" id="IPR000361">
    <property type="entry name" value="ATAP_core_dom"/>
</dbReference>
<gene>
    <name evidence="3" type="ordered locus">Zymop_1302</name>
</gene>
<dbReference type="InterPro" id="IPR017870">
    <property type="entry name" value="FeS_cluster_insertion_CS"/>
</dbReference>
<evidence type="ECO:0000259" key="2">
    <source>
        <dbReference type="Pfam" id="PF01521"/>
    </source>
</evidence>